<evidence type="ECO:0000313" key="1">
    <source>
        <dbReference type="Ensembl" id="ENSSAUP00010015502.1"/>
    </source>
</evidence>
<organism evidence="1 2">
    <name type="scientific">Sparus aurata</name>
    <name type="common">Gilthead sea bream</name>
    <dbReference type="NCBI Taxonomy" id="8175"/>
    <lineage>
        <taxon>Eukaryota</taxon>
        <taxon>Metazoa</taxon>
        <taxon>Chordata</taxon>
        <taxon>Craniata</taxon>
        <taxon>Vertebrata</taxon>
        <taxon>Euteleostomi</taxon>
        <taxon>Actinopterygii</taxon>
        <taxon>Neopterygii</taxon>
        <taxon>Teleostei</taxon>
        <taxon>Neoteleostei</taxon>
        <taxon>Acanthomorphata</taxon>
        <taxon>Eupercaria</taxon>
        <taxon>Spariformes</taxon>
        <taxon>Sparidae</taxon>
        <taxon>Sparus</taxon>
    </lineage>
</organism>
<dbReference type="GeneTree" id="ENSGT00610000087474"/>
<proteinExistence type="predicted"/>
<reference evidence="1" key="3">
    <citation type="submission" date="2025-09" db="UniProtKB">
        <authorList>
            <consortium name="Ensembl"/>
        </authorList>
    </citation>
    <scope>IDENTIFICATION</scope>
</reference>
<protein>
    <submittedName>
        <fullName evidence="1">Si:ch211-191j22.3</fullName>
    </submittedName>
</protein>
<reference evidence="1" key="2">
    <citation type="submission" date="2025-08" db="UniProtKB">
        <authorList>
            <consortium name="Ensembl"/>
        </authorList>
    </citation>
    <scope>IDENTIFICATION</scope>
</reference>
<accession>A0A671UM49</accession>
<reference evidence="1" key="1">
    <citation type="submission" date="2021-04" db="EMBL/GenBank/DDBJ databases">
        <authorList>
            <consortium name="Wellcome Sanger Institute Data Sharing"/>
        </authorList>
    </citation>
    <scope>NUCLEOTIDE SEQUENCE [LARGE SCALE GENOMIC DNA]</scope>
</reference>
<dbReference type="InParanoid" id="A0A671UM49"/>
<dbReference type="AlphaFoldDB" id="A0A671UM49"/>
<evidence type="ECO:0000313" key="2">
    <source>
        <dbReference type="Proteomes" id="UP000472265"/>
    </source>
</evidence>
<dbReference type="Ensembl" id="ENSSAUT00010016438.1">
    <property type="protein sequence ID" value="ENSSAUP00010015502.1"/>
    <property type="gene ID" value="ENSSAUG00010007204.1"/>
</dbReference>
<name>A0A671UM49_SPAAU</name>
<sequence>MSGSLSSGGEMTNAQLIQQMALLRWLGSDTDEDRRMLAVVTGLQVGRELLNRITGQDQVDAYKRECILGISQFLRENPRASQATINTEVEKRVLVFAARVKALETAPLF</sequence>
<dbReference type="Proteomes" id="UP000472265">
    <property type="component" value="Chromosome 5"/>
</dbReference>
<dbReference type="OMA" id="YKRECIL"/>
<keyword evidence="2" id="KW-1185">Reference proteome</keyword>